<dbReference type="KEGG" id="csr:Cspa_c43160"/>
<evidence type="ECO:0000256" key="4">
    <source>
        <dbReference type="ARBA" id="ARBA00023125"/>
    </source>
</evidence>
<keyword evidence="6 9" id="KW-0326">Glycosidase</keyword>
<dbReference type="InterPro" id="IPR000514">
    <property type="entry name" value="Glyco_hydro_39"/>
</dbReference>
<accession>M1MJF9</accession>
<dbReference type="PROSITE" id="PS00041">
    <property type="entry name" value="HTH_ARAC_FAMILY_1"/>
    <property type="match status" value="1"/>
</dbReference>
<evidence type="ECO:0000256" key="2">
    <source>
        <dbReference type="ARBA" id="ARBA00022801"/>
    </source>
</evidence>
<keyword evidence="4" id="KW-0238">DNA-binding</keyword>
<dbReference type="InterPro" id="IPR014710">
    <property type="entry name" value="RmlC-like_jellyroll"/>
</dbReference>
<dbReference type="Gene3D" id="1.10.10.60">
    <property type="entry name" value="Homeodomain-like"/>
    <property type="match status" value="2"/>
</dbReference>
<dbReference type="Pfam" id="PF01229">
    <property type="entry name" value="Glyco_hydro_39"/>
    <property type="match status" value="1"/>
</dbReference>
<dbReference type="PROSITE" id="PS01124">
    <property type="entry name" value="HTH_ARAC_FAMILY_2"/>
    <property type="match status" value="1"/>
</dbReference>
<dbReference type="InterPro" id="IPR018062">
    <property type="entry name" value="HTH_AraC-typ_CS"/>
</dbReference>
<dbReference type="SUPFAM" id="SSF51445">
    <property type="entry name" value="(Trans)glycosidases"/>
    <property type="match status" value="1"/>
</dbReference>
<keyword evidence="3" id="KW-0805">Transcription regulation</keyword>
<organism evidence="9 10">
    <name type="scientific">Clostridium saccharoperbutylacetonicum N1-4(HMT)</name>
    <dbReference type="NCBI Taxonomy" id="931276"/>
    <lineage>
        <taxon>Bacteria</taxon>
        <taxon>Bacillati</taxon>
        <taxon>Bacillota</taxon>
        <taxon>Clostridia</taxon>
        <taxon>Eubacteriales</taxon>
        <taxon>Clostridiaceae</taxon>
        <taxon>Clostridium</taxon>
    </lineage>
</organism>
<sequence>MSNIRQSTNENSNLPVMIFLNKVKKISSNIQKNVEFLFVLKGELEVIINNQKYKLSESDVILINNGDVFEIYGEEENLILLMEIDNDFFNDVVKREQSLFLCNSSINDNEHYDDIRSILAKVMYEYSNREYGYDYKIMSLLYDLIYLLNVHFVIADDYKMQSLDIKNSKYTDRINKIVSYIKQNYYQQISLQDVADSQYLTPEYLSKFFKIHMGMTFSKYLNEFRLAQAVKELIRTDISVTKIAMNNGFPNLVAFNKIFKEVYDTTPAEYRSQVRKKQIKTNASEKVESEVTKVDYNQAVEKLTRYVEDEKDEKKIVDYKEINNINVEADIYTSKPIAHTWRNLINLGYAQDGLRSDLQQHLTDIQNKIKFKYARFQGIFSDEMLSYGDENINEVNYNFTKIDKLIDFLYSINLKPFIELGNKAKVLNLVSDKVMYFRNSSEKQKTLKEALDLLEKFMFHCINRYGINEVSQWYFEIWKEGDNDYVFWSGHFENYLNTFQNYYNMIKEIVPEAKIGGPGFNPEVNMKQFNEFLKQVKKTSTKLDFLSISIYPYELIEDSKAEKLSKRNNIGSKAYKNDEGEYLNHLLPSKDRNYSKLKLDKIRKMVKEAEVNIPEIHVTEYNSSISHRHPANDTTFKAAFIAKNILDNLDETDSFGYWFCSDVSGELKDSKNLLYGDMGLISANGINKPGFYAYEMLGKLGNDLVQKGDGYIITKKSLYNFEIITYNYKHFDYFYCLSEETPVTLEQYYNIYENQENLNFSILLKGVKKGRYRIKKYVLNREHGSIFDEWLNMNAIFNIKKDEIDYLKQICIPKQTVFYVESIEELRLESCLSPHEVNFYEITFEYS</sequence>
<evidence type="ECO:0000256" key="1">
    <source>
        <dbReference type="ARBA" id="ARBA00008875"/>
    </source>
</evidence>
<dbReference type="InterPro" id="IPR049166">
    <property type="entry name" value="GH39_cat"/>
</dbReference>
<proteinExistence type="inferred from homology"/>
<dbReference type="InterPro" id="IPR037923">
    <property type="entry name" value="HTH-like"/>
</dbReference>
<dbReference type="PANTHER" id="PTHR43280">
    <property type="entry name" value="ARAC-FAMILY TRANSCRIPTIONAL REGULATOR"/>
    <property type="match status" value="1"/>
</dbReference>
<dbReference type="EMBL" id="CP004121">
    <property type="protein sequence ID" value="AGF58069.1"/>
    <property type="molecule type" value="Genomic_DNA"/>
</dbReference>
<dbReference type="PANTHER" id="PTHR43280:SF2">
    <property type="entry name" value="HTH-TYPE TRANSCRIPTIONAL REGULATOR EXSA"/>
    <property type="match status" value="1"/>
</dbReference>
<keyword evidence="5" id="KW-0804">Transcription</keyword>
<dbReference type="GO" id="GO:0009044">
    <property type="term" value="F:xylan 1,4-beta-xylosidase activity"/>
    <property type="evidence" value="ECO:0007669"/>
    <property type="project" value="UniProtKB-EC"/>
</dbReference>
<evidence type="ECO:0000256" key="5">
    <source>
        <dbReference type="ARBA" id="ARBA00023163"/>
    </source>
</evidence>
<protein>
    <submittedName>
        <fullName evidence="9">Beta-xylosidase XynB</fullName>
        <ecNumber evidence="9">3.2.1.37</ecNumber>
    </submittedName>
</protein>
<dbReference type="RefSeq" id="WP_015394380.1">
    <property type="nucleotide sequence ID" value="NC_020291.1"/>
</dbReference>
<dbReference type="HOGENOM" id="CLU_017624_0_0_9"/>
<dbReference type="eggNOG" id="COG4977">
    <property type="taxonomic scope" value="Bacteria"/>
</dbReference>
<dbReference type="SUPFAM" id="SSF51215">
    <property type="entry name" value="Regulatory protein AraC"/>
    <property type="match status" value="1"/>
</dbReference>
<feature type="domain" description="HTH araC/xylS-type" evidence="8">
    <location>
        <begin position="175"/>
        <end position="273"/>
    </location>
</feature>
<dbReference type="InterPro" id="IPR018060">
    <property type="entry name" value="HTH_AraC"/>
</dbReference>
<dbReference type="Proteomes" id="UP000011728">
    <property type="component" value="Chromosome"/>
</dbReference>
<evidence type="ECO:0000256" key="6">
    <source>
        <dbReference type="ARBA" id="ARBA00023295"/>
    </source>
</evidence>
<dbReference type="Gene3D" id="2.60.40.1500">
    <property type="entry name" value="Glycosyl hydrolase domain, family 39"/>
    <property type="match status" value="1"/>
</dbReference>
<dbReference type="eggNOG" id="COG3664">
    <property type="taxonomic scope" value="Bacteria"/>
</dbReference>
<keyword evidence="10" id="KW-1185">Reference proteome</keyword>
<dbReference type="OrthoDB" id="9776971at2"/>
<dbReference type="SUPFAM" id="SSF46689">
    <property type="entry name" value="Homeodomain-like"/>
    <property type="match status" value="2"/>
</dbReference>
<dbReference type="PRINTS" id="PR00745">
    <property type="entry name" value="GLHYDRLASE39"/>
</dbReference>
<dbReference type="GO" id="GO:0043565">
    <property type="term" value="F:sequence-specific DNA binding"/>
    <property type="evidence" value="ECO:0007669"/>
    <property type="project" value="InterPro"/>
</dbReference>
<evidence type="ECO:0000313" key="10">
    <source>
        <dbReference type="Proteomes" id="UP000011728"/>
    </source>
</evidence>
<dbReference type="GO" id="GO:0003700">
    <property type="term" value="F:DNA-binding transcription factor activity"/>
    <property type="evidence" value="ECO:0007669"/>
    <property type="project" value="InterPro"/>
</dbReference>
<dbReference type="Gene3D" id="2.60.120.10">
    <property type="entry name" value="Jelly Rolls"/>
    <property type="match status" value="1"/>
</dbReference>
<dbReference type="AlphaFoldDB" id="M1MJF9"/>
<evidence type="ECO:0000256" key="3">
    <source>
        <dbReference type="ARBA" id="ARBA00023015"/>
    </source>
</evidence>
<dbReference type="InterPro" id="IPR017853">
    <property type="entry name" value="GH"/>
</dbReference>
<dbReference type="Gene3D" id="3.20.20.80">
    <property type="entry name" value="Glycosidases"/>
    <property type="match status" value="1"/>
</dbReference>
<evidence type="ECO:0000313" key="9">
    <source>
        <dbReference type="EMBL" id="AGF58069.1"/>
    </source>
</evidence>
<dbReference type="SUPFAM" id="SSF51011">
    <property type="entry name" value="Glycosyl hydrolase domain"/>
    <property type="match status" value="1"/>
</dbReference>
<dbReference type="Pfam" id="PF12833">
    <property type="entry name" value="HTH_18"/>
    <property type="match status" value="1"/>
</dbReference>
<dbReference type="GO" id="GO:0005975">
    <property type="term" value="P:carbohydrate metabolic process"/>
    <property type="evidence" value="ECO:0007669"/>
    <property type="project" value="InterPro"/>
</dbReference>
<dbReference type="EC" id="3.2.1.37" evidence="9"/>
<dbReference type="SMART" id="SM00342">
    <property type="entry name" value="HTH_ARAC"/>
    <property type="match status" value="1"/>
</dbReference>
<name>M1MJF9_9CLOT</name>
<keyword evidence="2 9" id="KW-0378">Hydrolase</keyword>
<reference evidence="9 10" key="1">
    <citation type="submission" date="2013-02" db="EMBL/GenBank/DDBJ databases">
        <title>Genome sequence of Clostridium saccharoperbutylacetonicum N1-4(HMT).</title>
        <authorList>
            <person name="Poehlein A."/>
            <person name="Daniel R."/>
        </authorList>
    </citation>
    <scope>NUCLEOTIDE SEQUENCE [LARGE SCALE GENOMIC DNA]</scope>
    <source>
        <strain evidence="10">N1-4(HMT)</strain>
    </source>
</reference>
<dbReference type="PATRIC" id="fig|931276.5.peg.4347"/>
<feature type="active site" description="Proton donor" evidence="7">
    <location>
        <position position="480"/>
    </location>
</feature>
<evidence type="ECO:0000256" key="7">
    <source>
        <dbReference type="PIRSR" id="PIRSR600514-1"/>
    </source>
</evidence>
<evidence type="ECO:0000259" key="8">
    <source>
        <dbReference type="PROSITE" id="PS01124"/>
    </source>
</evidence>
<dbReference type="InterPro" id="IPR009057">
    <property type="entry name" value="Homeodomain-like_sf"/>
</dbReference>
<comment type="similarity">
    <text evidence="1">Belongs to the glycosyl hydrolase 39 family.</text>
</comment>
<gene>
    <name evidence="9" type="primary">xynB7</name>
    <name evidence="9" type="ORF">Cspa_c43160</name>
</gene>
<dbReference type="STRING" id="36745.CLSAP_40830"/>